<accession>A0A5C8ZJG0</accession>
<evidence type="ECO:0000259" key="2">
    <source>
        <dbReference type="Pfam" id="PF01926"/>
    </source>
</evidence>
<dbReference type="GO" id="GO:0005525">
    <property type="term" value="F:GTP binding"/>
    <property type="evidence" value="ECO:0007669"/>
    <property type="project" value="InterPro"/>
</dbReference>
<dbReference type="Proteomes" id="UP000321234">
    <property type="component" value="Unassembled WGS sequence"/>
</dbReference>
<comment type="caution">
    <text evidence="3">The sequence shown here is derived from an EMBL/GenBank/DDBJ whole genome shotgun (WGS) entry which is preliminary data.</text>
</comment>
<feature type="transmembrane region" description="Helical" evidence="1">
    <location>
        <begin position="459"/>
        <end position="482"/>
    </location>
</feature>
<gene>
    <name evidence="3" type="ORF">FMM08_06135</name>
</gene>
<dbReference type="GO" id="GO:0005829">
    <property type="term" value="C:cytosol"/>
    <property type="evidence" value="ECO:0007669"/>
    <property type="project" value="TreeGrafter"/>
</dbReference>
<evidence type="ECO:0000313" key="4">
    <source>
        <dbReference type="Proteomes" id="UP000321234"/>
    </source>
</evidence>
<dbReference type="Pfam" id="PF01926">
    <property type="entry name" value="MMR_HSR1"/>
    <property type="match status" value="1"/>
</dbReference>
<dbReference type="GO" id="GO:0000028">
    <property type="term" value="P:ribosomal small subunit assembly"/>
    <property type="evidence" value="ECO:0007669"/>
    <property type="project" value="TreeGrafter"/>
</dbReference>
<proteinExistence type="predicted"/>
<dbReference type="GO" id="GO:0019843">
    <property type="term" value="F:rRNA binding"/>
    <property type="evidence" value="ECO:0007669"/>
    <property type="project" value="TreeGrafter"/>
</dbReference>
<dbReference type="InterPro" id="IPR006073">
    <property type="entry name" value="GTP-bd"/>
</dbReference>
<dbReference type="SUPFAM" id="SSF52540">
    <property type="entry name" value="P-loop containing nucleoside triphosphate hydrolases"/>
    <property type="match status" value="1"/>
</dbReference>
<keyword evidence="4" id="KW-1185">Reference proteome</keyword>
<feature type="transmembrane region" description="Helical" evidence="1">
    <location>
        <begin position="502"/>
        <end position="529"/>
    </location>
</feature>
<dbReference type="RefSeq" id="WP_147925477.1">
    <property type="nucleotide sequence ID" value="NZ_VKAC01000003.1"/>
</dbReference>
<dbReference type="GO" id="GO:0043024">
    <property type="term" value="F:ribosomal small subunit binding"/>
    <property type="evidence" value="ECO:0007669"/>
    <property type="project" value="TreeGrafter"/>
</dbReference>
<dbReference type="AlphaFoldDB" id="A0A5C8ZJG0"/>
<dbReference type="PANTHER" id="PTHR42698">
    <property type="entry name" value="GTPASE ERA"/>
    <property type="match status" value="1"/>
</dbReference>
<keyword evidence="1" id="KW-1133">Transmembrane helix</keyword>
<dbReference type="PANTHER" id="PTHR42698:SF1">
    <property type="entry name" value="GTPASE ERA, MITOCHONDRIAL"/>
    <property type="match status" value="1"/>
</dbReference>
<dbReference type="OrthoDB" id="974105at2"/>
<evidence type="ECO:0000313" key="3">
    <source>
        <dbReference type="EMBL" id="TXR57056.1"/>
    </source>
</evidence>
<dbReference type="InterPro" id="IPR027417">
    <property type="entry name" value="P-loop_NTPase"/>
</dbReference>
<protein>
    <submittedName>
        <fullName evidence="3">ABC transporter</fullName>
    </submittedName>
</protein>
<dbReference type="EMBL" id="VKAC01000003">
    <property type="protein sequence ID" value="TXR57056.1"/>
    <property type="molecule type" value="Genomic_DNA"/>
</dbReference>
<evidence type="ECO:0000256" key="1">
    <source>
        <dbReference type="SAM" id="Phobius"/>
    </source>
</evidence>
<reference evidence="3 4" key="1">
    <citation type="submission" date="2019-07" db="EMBL/GenBank/DDBJ databases">
        <title>Quadrisphaera sp. strain DD2A genome sequencing and assembly.</title>
        <authorList>
            <person name="Kim I."/>
        </authorList>
    </citation>
    <scope>NUCLEOTIDE SEQUENCE [LARGE SCALE GENOMIC DNA]</scope>
    <source>
        <strain evidence="3 4">DD2A</strain>
    </source>
</reference>
<sequence>MSAQTRLDHEAYDDDGRYDDEALPTALSLDTPLGAALAELEAALEIGGDELDPDAAARARAVATRARQRLAGDTGASVVALAGATGSGKSSLFNAIAGLDVATVGVRRPTTSQPSACVWGEVPEALLDWLEVPRRHRTERVSELDAHREDALTGLVLLDLPDHDSTQLSHRLQVDRLVGLADLVVWVADPQKYADAALHSGYLSHLADHQDVVVVVLNQVDTLDEASAAACEADLRRLLAADGLDRVRLLPTSARTGQGVGALRQVLTDAVQARTAARRRSEADVLAAVRELEGSVGYDEPDVATAEGTPALVDALAVAAGVPAISDAVRGSELRAGVGRTGWPFTRWVRRLRPDPLERLHLPSSSSGQGKEVALASAQLTRTSVPVPTPSQRAQVSTAVRGVVTSVATAVPPRWGDAVRASAGPVSDDLADALDQAVQTVPLAHPAPRWWGAVEALQLLLAVCAVVGGLWLAALGVIGYLQLPAPPLPHLGPPVGSGYERWAVPLPTVLLVGGVLLGWLLAALSRSLVRRRAERLRRRVRDQLREVVARAAQERLLAAVADVVARHGEVRGALAAAGEQLGRR</sequence>
<keyword evidence="1" id="KW-0812">Transmembrane</keyword>
<dbReference type="Gene3D" id="3.40.50.300">
    <property type="entry name" value="P-loop containing nucleotide triphosphate hydrolases"/>
    <property type="match status" value="1"/>
</dbReference>
<name>A0A5C8ZJG0_9ACTN</name>
<dbReference type="InterPro" id="IPR005662">
    <property type="entry name" value="GTPase_Era-like"/>
</dbReference>
<keyword evidence="1" id="KW-0472">Membrane</keyword>
<organism evidence="3 4">
    <name type="scientific">Quadrisphaera setariae</name>
    <dbReference type="NCBI Taxonomy" id="2593304"/>
    <lineage>
        <taxon>Bacteria</taxon>
        <taxon>Bacillati</taxon>
        <taxon>Actinomycetota</taxon>
        <taxon>Actinomycetes</taxon>
        <taxon>Kineosporiales</taxon>
        <taxon>Kineosporiaceae</taxon>
        <taxon>Quadrisphaera</taxon>
    </lineage>
</organism>
<feature type="domain" description="G" evidence="2">
    <location>
        <begin position="79"/>
        <end position="218"/>
    </location>
</feature>